<dbReference type="GO" id="GO:0044877">
    <property type="term" value="F:protein-containing complex binding"/>
    <property type="evidence" value="ECO:0007669"/>
    <property type="project" value="TreeGrafter"/>
</dbReference>
<protein>
    <submittedName>
        <fullName evidence="2">CYFA0S24e01530g1_1</fullName>
    </submittedName>
</protein>
<sequence length="372" mass="41824">MISRRLLPPRRLPGVFVRHQSSQILKSDINITRRGDVRLAVGHNGRSSRTGYTATVFGASGFLGRYLASKLARNGTITVVPFRDDLKKRFLKTPGDLGVVNFVEFDIRNIDSINEAVRMSDIVYNLVSADYNTKNFSMADVNIEASRRIAEAAANNGVPRLVHVSSHNADVDSSSVFYATKALGEQAVLEEYPDATIVRPAPMYGREDAFLNRLGSQFRIFTVNHMKETCLPVHVLDVAAALEKIGFDDSTTGQLFELNGPESFSISDIRYMIEPVTCRRYTNVNVPKGLAIAAANFLQKFWWPMVNPDQIERQFISQTLSPEAKTFADLGIEPARLQDLVYRYTRYLRDNIHAQDLPPEAQTFHISDHREV</sequence>
<dbReference type="AlphaFoldDB" id="A0A061B9M1"/>
<dbReference type="InterPro" id="IPR051207">
    <property type="entry name" value="ComplexI_NDUFA9_subunit"/>
</dbReference>
<dbReference type="PANTHER" id="PTHR12126">
    <property type="entry name" value="NADH-UBIQUINONE OXIDOREDUCTASE 39 KDA SUBUNIT-RELATED"/>
    <property type="match status" value="1"/>
</dbReference>
<accession>A0A061B9M1</accession>
<dbReference type="SUPFAM" id="SSF51735">
    <property type="entry name" value="NAD(P)-binding Rossmann-fold domains"/>
    <property type="match status" value="1"/>
</dbReference>
<dbReference type="GO" id="GO:0005739">
    <property type="term" value="C:mitochondrion"/>
    <property type="evidence" value="ECO:0007669"/>
    <property type="project" value="TreeGrafter"/>
</dbReference>
<gene>
    <name evidence="2" type="ORF">CYFA0S_24e01530g</name>
</gene>
<reference evidence="2" key="1">
    <citation type="journal article" date="2014" name="Genome Announc.">
        <title>Genome sequence of the yeast Cyberlindnera fabianii (Hansenula fabianii).</title>
        <authorList>
            <person name="Freel K.C."/>
            <person name="Sarilar V."/>
            <person name="Neuveglise C."/>
            <person name="Devillers H."/>
            <person name="Friedrich A."/>
            <person name="Schacherer J."/>
        </authorList>
    </citation>
    <scope>NUCLEOTIDE SEQUENCE</scope>
    <source>
        <strain evidence="2">YJS4271</strain>
    </source>
</reference>
<dbReference type="EMBL" id="LK052909">
    <property type="protein sequence ID" value="CDR46630.1"/>
    <property type="molecule type" value="Genomic_DNA"/>
</dbReference>
<dbReference type="InterPro" id="IPR001509">
    <property type="entry name" value="Epimerase_deHydtase"/>
</dbReference>
<evidence type="ECO:0000313" key="2">
    <source>
        <dbReference type="EMBL" id="CDR46630.1"/>
    </source>
</evidence>
<dbReference type="VEuPathDB" id="FungiDB:BON22_2789"/>
<dbReference type="OrthoDB" id="275457at2759"/>
<evidence type="ECO:0000259" key="1">
    <source>
        <dbReference type="Pfam" id="PF01370"/>
    </source>
</evidence>
<dbReference type="PANTHER" id="PTHR12126:SF11">
    <property type="entry name" value="NADH DEHYDROGENASE [UBIQUINONE] 1 ALPHA SUBCOMPLEX SUBUNIT 9, MITOCHONDRIAL"/>
    <property type="match status" value="1"/>
</dbReference>
<dbReference type="PhylomeDB" id="A0A061B9M1"/>
<proteinExistence type="predicted"/>
<dbReference type="InterPro" id="IPR036291">
    <property type="entry name" value="NAD(P)-bd_dom_sf"/>
</dbReference>
<organism evidence="2">
    <name type="scientific">Cyberlindnera fabianii</name>
    <name type="common">Yeast</name>
    <name type="synonym">Hansenula fabianii</name>
    <dbReference type="NCBI Taxonomy" id="36022"/>
    <lineage>
        <taxon>Eukaryota</taxon>
        <taxon>Fungi</taxon>
        <taxon>Dikarya</taxon>
        <taxon>Ascomycota</taxon>
        <taxon>Saccharomycotina</taxon>
        <taxon>Saccharomycetes</taxon>
        <taxon>Phaffomycetales</taxon>
        <taxon>Phaffomycetaceae</taxon>
        <taxon>Cyberlindnera</taxon>
    </lineage>
</organism>
<name>A0A061B9M1_CYBFA</name>
<dbReference type="Pfam" id="PF01370">
    <property type="entry name" value="Epimerase"/>
    <property type="match status" value="1"/>
</dbReference>
<feature type="domain" description="NAD-dependent epimerase/dehydratase" evidence="1">
    <location>
        <begin position="55"/>
        <end position="211"/>
    </location>
</feature>
<dbReference type="CDD" id="cd05271">
    <property type="entry name" value="NDUFA9_like_SDR_a"/>
    <property type="match status" value="1"/>
</dbReference>
<dbReference type="Gene3D" id="3.40.50.720">
    <property type="entry name" value="NAD(P)-binding Rossmann-like Domain"/>
    <property type="match status" value="1"/>
</dbReference>